<accession>A0A1D1XSU2</accession>
<protein>
    <submittedName>
        <fullName evidence="2">Putative UPF0481 protein At3g02645</fullName>
    </submittedName>
</protein>
<keyword evidence="1" id="KW-1133">Transmembrane helix</keyword>
<sequence>LKKLVAVVTGSTVDDGIINKLLHDVWYVTKAIPSRPLWLHPLDVYRSELIAVYRCEPIAVDREHMSPSNDVISIPSSDPYLGLTATELSESGVVFVGNGGAGIRFDHGRLTLPRFSAGDFTESELLNVIAFERLHVGASSEVISHISFMCVLVRSGRDVALLRSRGIVYNIARGGDQAVADMFDRLGRGIWPILKTDHTDVLLRMQEYCGHRRRRWRRYVVHKYFSIPGTGYSLAAALLLLGLTIAQVVYAALQYHHSPS</sequence>
<dbReference type="Pfam" id="PF03140">
    <property type="entry name" value="DUF247"/>
    <property type="match status" value="1"/>
</dbReference>
<organism evidence="2">
    <name type="scientific">Anthurium amnicola</name>
    <dbReference type="NCBI Taxonomy" id="1678845"/>
    <lineage>
        <taxon>Eukaryota</taxon>
        <taxon>Viridiplantae</taxon>
        <taxon>Streptophyta</taxon>
        <taxon>Embryophyta</taxon>
        <taxon>Tracheophyta</taxon>
        <taxon>Spermatophyta</taxon>
        <taxon>Magnoliopsida</taxon>
        <taxon>Liliopsida</taxon>
        <taxon>Araceae</taxon>
        <taxon>Pothoideae</taxon>
        <taxon>Potheae</taxon>
        <taxon>Anthurium</taxon>
    </lineage>
</organism>
<dbReference type="AlphaFoldDB" id="A0A1D1XSU2"/>
<keyword evidence="1" id="KW-0812">Transmembrane</keyword>
<feature type="transmembrane region" description="Helical" evidence="1">
    <location>
        <begin position="232"/>
        <end position="253"/>
    </location>
</feature>
<name>A0A1D1XSU2_9ARAE</name>
<dbReference type="PANTHER" id="PTHR31170:SF18">
    <property type="entry name" value="(WILD MALAYSIAN BANANA) HYPOTHETICAL PROTEIN"/>
    <property type="match status" value="1"/>
</dbReference>
<dbReference type="PANTHER" id="PTHR31170">
    <property type="entry name" value="BNAC04G53230D PROTEIN"/>
    <property type="match status" value="1"/>
</dbReference>
<keyword evidence="1" id="KW-0472">Membrane</keyword>
<dbReference type="EMBL" id="GDJX01022475">
    <property type="protein sequence ID" value="JAT45461.1"/>
    <property type="molecule type" value="Transcribed_RNA"/>
</dbReference>
<evidence type="ECO:0000256" key="1">
    <source>
        <dbReference type="SAM" id="Phobius"/>
    </source>
</evidence>
<gene>
    <name evidence="2" type="primary">At3g02645_4</name>
    <name evidence="2" type="ORF">g.95735</name>
</gene>
<reference evidence="2" key="1">
    <citation type="submission" date="2015-07" db="EMBL/GenBank/DDBJ databases">
        <title>Transcriptome Assembly of Anthurium amnicola.</title>
        <authorList>
            <person name="Suzuki J."/>
        </authorList>
    </citation>
    <scope>NUCLEOTIDE SEQUENCE</scope>
</reference>
<dbReference type="InterPro" id="IPR004158">
    <property type="entry name" value="DUF247_pln"/>
</dbReference>
<feature type="non-terminal residue" evidence="2">
    <location>
        <position position="1"/>
    </location>
</feature>
<proteinExistence type="predicted"/>
<evidence type="ECO:0000313" key="2">
    <source>
        <dbReference type="EMBL" id="JAT45461.1"/>
    </source>
</evidence>